<gene>
    <name evidence="1" type="ORF">B296_00038702</name>
</gene>
<organism evidence="1 2">
    <name type="scientific">Ensete ventricosum</name>
    <name type="common">Abyssinian banana</name>
    <name type="synonym">Musa ensete</name>
    <dbReference type="NCBI Taxonomy" id="4639"/>
    <lineage>
        <taxon>Eukaryota</taxon>
        <taxon>Viridiplantae</taxon>
        <taxon>Streptophyta</taxon>
        <taxon>Embryophyta</taxon>
        <taxon>Tracheophyta</taxon>
        <taxon>Spermatophyta</taxon>
        <taxon>Magnoliopsida</taxon>
        <taxon>Liliopsida</taxon>
        <taxon>Zingiberales</taxon>
        <taxon>Musaceae</taxon>
        <taxon>Ensete</taxon>
    </lineage>
</organism>
<sequence length="155" mass="17644">MTKKVHVGYWRDGCEGEFSSLCCLPFCSLPLIPPRAGDRRLSSLKFGPFPLLSNPSRHRKRPFRSPNFRQVIRFSSRSSHESKIRQINNFIVRGAEKAFCVRNTSSCTFDLDGPASVFLRKLAAYVQETHLTNPQFLLHHQVQGLKLLSFPGAVR</sequence>
<comment type="caution">
    <text evidence="1">The sequence shown here is derived from an EMBL/GenBank/DDBJ whole genome shotgun (WGS) entry which is preliminary data.</text>
</comment>
<accession>A0A426YPG1</accession>
<reference evidence="1 2" key="1">
    <citation type="journal article" date="2014" name="Agronomy (Basel)">
        <title>A Draft Genome Sequence for Ensete ventricosum, the Drought-Tolerant Tree Against Hunger.</title>
        <authorList>
            <person name="Harrison J."/>
            <person name="Moore K.A."/>
            <person name="Paszkiewicz K."/>
            <person name="Jones T."/>
            <person name="Grant M."/>
            <person name="Ambacheew D."/>
            <person name="Muzemil S."/>
            <person name="Studholme D.J."/>
        </authorList>
    </citation>
    <scope>NUCLEOTIDE SEQUENCE [LARGE SCALE GENOMIC DNA]</scope>
</reference>
<evidence type="ECO:0000313" key="1">
    <source>
        <dbReference type="EMBL" id="RRT53609.1"/>
    </source>
</evidence>
<dbReference type="EMBL" id="AMZH03011055">
    <property type="protein sequence ID" value="RRT53609.1"/>
    <property type="molecule type" value="Genomic_DNA"/>
</dbReference>
<name>A0A426YPG1_ENSVE</name>
<evidence type="ECO:0000313" key="2">
    <source>
        <dbReference type="Proteomes" id="UP000287651"/>
    </source>
</evidence>
<dbReference type="AlphaFoldDB" id="A0A426YPG1"/>
<protein>
    <submittedName>
        <fullName evidence="1">Uncharacterized protein</fullName>
    </submittedName>
</protein>
<dbReference type="Proteomes" id="UP000287651">
    <property type="component" value="Unassembled WGS sequence"/>
</dbReference>
<proteinExistence type="predicted"/>